<evidence type="ECO:0000256" key="1">
    <source>
        <dbReference type="SAM" id="Phobius"/>
    </source>
</evidence>
<keyword evidence="1" id="KW-0472">Membrane</keyword>
<dbReference type="AlphaFoldDB" id="A0AB74H376"/>
<name>A0AB74H376_STRAG</name>
<evidence type="ECO:0000313" key="3">
    <source>
        <dbReference type="Proteomes" id="UP000255140"/>
    </source>
</evidence>
<dbReference type="Proteomes" id="UP000255140">
    <property type="component" value="Unassembled WGS sequence"/>
</dbReference>
<accession>A0AB74H376</accession>
<keyword evidence="1" id="KW-0812">Transmembrane</keyword>
<feature type="transmembrane region" description="Helical" evidence="1">
    <location>
        <begin position="6"/>
        <end position="26"/>
    </location>
</feature>
<gene>
    <name evidence="2" type="ORF">NCTC9828_00693</name>
</gene>
<organism evidence="2 3">
    <name type="scientific">Streptococcus agalactiae</name>
    <dbReference type="NCBI Taxonomy" id="1311"/>
    <lineage>
        <taxon>Bacteria</taxon>
        <taxon>Bacillati</taxon>
        <taxon>Bacillota</taxon>
        <taxon>Bacilli</taxon>
        <taxon>Lactobacillales</taxon>
        <taxon>Streptococcaceae</taxon>
        <taxon>Streptococcus</taxon>
    </lineage>
</organism>
<dbReference type="RefSeq" id="WP_000394501.1">
    <property type="nucleotide sequence ID" value="NZ_CP020449.2"/>
</dbReference>
<evidence type="ECO:0008006" key="4">
    <source>
        <dbReference type="Google" id="ProtNLM"/>
    </source>
</evidence>
<evidence type="ECO:0000313" key="2">
    <source>
        <dbReference type="EMBL" id="SUN28145.1"/>
    </source>
</evidence>
<dbReference type="EMBL" id="UHEW01000005">
    <property type="protein sequence ID" value="SUN28145.1"/>
    <property type="molecule type" value="Genomic_DNA"/>
</dbReference>
<protein>
    <recommendedName>
        <fullName evidence="4">Phage protein</fullName>
    </recommendedName>
</protein>
<proteinExistence type="predicted"/>
<reference evidence="2 3" key="1">
    <citation type="submission" date="2018-06" db="EMBL/GenBank/DDBJ databases">
        <authorList>
            <consortium name="Pathogen Informatics"/>
            <person name="Doyle S."/>
        </authorList>
    </citation>
    <scope>NUCLEOTIDE SEQUENCE [LARGE SCALE GENOMIC DNA]</scope>
    <source>
        <strain evidence="2 3">NCTC9828</strain>
    </source>
</reference>
<comment type="caution">
    <text evidence="2">The sequence shown here is derived from an EMBL/GenBank/DDBJ whole genome shotgun (WGS) entry which is preliminary data.</text>
</comment>
<sequence>MEFIYLLIIPSIVSFVVSIFWSKLVFKKVVEIMTKMDVDQQELNETMRAQILEEIKTLRNVR</sequence>
<keyword evidence="1" id="KW-1133">Transmembrane helix</keyword>